<proteinExistence type="predicted"/>
<gene>
    <name evidence="1" type="ORF">Daura_25295</name>
</gene>
<reference evidence="1" key="1">
    <citation type="submission" date="2021-04" db="EMBL/GenBank/DDBJ databases">
        <title>Dactylosporangium aurantiacum NRRL B-8018 full assembly.</title>
        <authorList>
            <person name="Hartkoorn R.C."/>
            <person name="Beaudoing E."/>
            <person name="Hot D."/>
        </authorList>
    </citation>
    <scope>NUCLEOTIDE SEQUENCE</scope>
    <source>
        <strain evidence="1">NRRL B-8018</strain>
    </source>
</reference>
<organism evidence="1 2">
    <name type="scientific">Dactylosporangium aurantiacum</name>
    <dbReference type="NCBI Taxonomy" id="35754"/>
    <lineage>
        <taxon>Bacteria</taxon>
        <taxon>Bacillati</taxon>
        <taxon>Actinomycetota</taxon>
        <taxon>Actinomycetes</taxon>
        <taxon>Micromonosporales</taxon>
        <taxon>Micromonosporaceae</taxon>
        <taxon>Dactylosporangium</taxon>
    </lineage>
</organism>
<evidence type="ECO:0000313" key="2">
    <source>
        <dbReference type="Proteomes" id="UP001058003"/>
    </source>
</evidence>
<keyword evidence="2" id="KW-1185">Reference proteome</keyword>
<name>A0A9Q9IVT6_9ACTN</name>
<dbReference type="AlphaFoldDB" id="A0A9Q9IVT6"/>
<dbReference type="KEGG" id="daur:Daura_25295"/>
<protein>
    <submittedName>
        <fullName evidence="1">Uncharacterized protein</fullName>
    </submittedName>
</protein>
<accession>A0A9Q9IVT6</accession>
<dbReference type="Proteomes" id="UP001058003">
    <property type="component" value="Chromosome"/>
</dbReference>
<sequence length="51" mass="5622">MPDWVGTAFHMFVTTWLPGKVQRNAQPVIGVVPVLRIVTSPLKVVPQPESP</sequence>
<evidence type="ECO:0000313" key="1">
    <source>
        <dbReference type="EMBL" id="UWZ60270.1"/>
    </source>
</evidence>
<dbReference type="EMBL" id="CP073767">
    <property type="protein sequence ID" value="UWZ60270.1"/>
    <property type="molecule type" value="Genomic_DNA"/>
</dbReference>